<dbReference type="SUPFAM" id="SSF48239">
    <property type="entry name" value="Terpenoid cyclases/Protein prenyltransferases"/>
    <property type="match status" value="1"/>
</dbReference>
<dbReference type="Gene3D" id="1.50.10.20">
    <property type="match status" value="1"/>
</dbReference>
<evidence type="ECO:0000256" key="4">
    <source>
        <dbReference type="SAM" id="MobiDB-lite"/>
    </source>
</evidence>
<feature type="domain" description="Alpha-2-macroglobulin" evidence="5">
    <location>
        <begin position="735"/>
        <end position="826"/>
    </location>
</feature>
<dbReference type="InterPro" id="IPR001599">
    <property type="entry name" value="Macroglobln_a2"/>
</dbReference>
<name>A0A518DXD8_9BACT</name>
<protein>
    <submittedName>
        <fullName evidence="6">A-macroglobulin complement component</fullName>
    </submittedName>
</protein>
<gene>
    <name evidence="6" type="ORF">Pla8534_43240</name>
</gene>
<dbReference type="SMART" id="SM01419">
    <property type="entry name" value="Thiol-ester_cl"/>
    <property type="match status" value="1"/>
</dbReference>
<feature type="compositionally biased region" description="Low complexity" evidence="4">
    <location>
        <begin position="33"/>
        <end position="42"/>
    </location>
</feature>
<dbReference type="Proteomes" id="UP000317648">
    <property type="component" value="Chromosome"/>
</dbReference>
<evidence type="ECO:0000256" key="3">
    <source>
        <dbReference type="ARBA" id="ARBA00022966"/>
    </source>
</evidence>
<dbReference type="EMBL" id="CP036433">
    <property type="protein sequence ID" value="QDU96503.1"/>
    <property type="molecule type" value="Genomic_DNA"/>
</dbReference>
<evidence type="ECO:0000313" key="6">
    <source>
        <dbReference type="EMBL" id="QDU96503.1"/>
    </source>
</evidence>
<accession>A0A518DXD8</accession>
<dbReference type="Pfam" id="PF01835">
    <property type="entry name" value="MG2"/>
    <property type="match status" value="1"/>
</dbReference>
<dbReference type="RefSeq" id="WP_197442436.1">
    <property type="nucleotide sequence ID" value="NZ_CP036433.1"/>
</dbReference>
<dbReference type="Pfam" id="PF00207">
    <property type="entry name" value="A2M"/>
    <property type="match status" value="1"/>
</dbReference>
<evidence type="ECO:0000256" key="2">
    <source>
        <dbReference type="ARBA" id="ARBA00022729"/>
    </source>
</evidence>
<dbReference type="Gene3D" id="2.60.40.1930">
    <property type="match status" value="1"/>
</dbReference>
<evidence type="ECO:0000259" key="5">
    <source>
        <dbReference type="SMART" id="SM01360"/>
    </source>
</evidence>
<dbReference type="InterPro" id="IPR047565">
    <property type="entry name" value="Alpha-macroglob_thiol-ester_cl"/>
</dbReference>
<comment type="similarity">
    <text evidence="1">Belongs to the protease inhibitor I39 (alpha-2-macroglobulin) family. Bacterial alpha-2-macroglobulin subfamily.</text>
</comment>
<dbReference type="GO" id="GO:0005615">
    <property type="term" value="C:extracellular space"/>
    <property type="evidence" value="ECO:0007669"/>
    <property type="project" value="InterPro"/>
</dbReference>
<dbReference type="KEGG" id="lcre:Pla8534_43240"/>
<keyword evidence="3" id="KW-0882">Thioester bond</keyword>
<dbReference type="GO" id="GO:0004866">
    <property type="term" value="F:endopeptidase inhibitor activity"/>
    <property type="evidence" value="ECO:0007669"/>
    <property type="project" value="InterPro"/>
</dbReference>
<evidence type="ECO:0000313" key="7">
    <source>
        <dbReference type="Proteomes" id="UP000317648"/>
    </source>
</evidence>
<keyword evidence="7" id="KW-1185">Reference proteome</keyword>
<feature type="region of interest" description="Disordered" evidence="4">
    <location>
        <begin position="33"/>
        <end position="53"/>
    </location>
</feature>
<dbReference type="InterPro" id="IPR050473">
    <property type="entry name" value="A2M/Complement_sys"/>
</dbReference>
<evidence type="ECO:0000256" key="1">
    <source>
        <dbReference type="ARBA" id="ARBA00010556"/>
    </source>
</evidence>
<dbReference type="Pfam" id="PF07678">
    <property type="entry name" value="TED_complement"/>
    <property type="match status" value="1"/>
</dbReference>
<dbReference type="PANTHER" id="PTHR11412:SF136">
    <property type="entry name" value="CD109 ANTIGEN"/>
    <property type="match status" value="1"/>
</dbReference>
<dbReference type="InterPro" id="IPR002890">
    <property type="entry name" value="MG2"/>
</dbReference>
<organism evidence="6 7">
    <name type="scientific">Lignipirellula cremea</name>
    <dbReference type="NCBI Taxonomy" id="2528010"/>
    <lineage>
        <taxon>Bacteria</taxon>
        <taxon>Pseudomonadati</taxon>
        <taxon>Planctomycetota</taxon>
        <taxon>Planctomycetia</taxon>
        <taxon>Pirellulales</taxon>
        <taxon>Pirellulaceae</taxon>
        <taxon>Lignipirellula</taxon>
    </lineage>
</organism>
<reference evidence="6 7" key="1">
    <citation type="submission" date="2019-02" db="EMBL/GenBank/DDBJ databases">
        <title>Deep-cultivation of Planctomycetes and their phenomic and genomic characterization uncovers novel biology.</title>
        <authorList>
            <person name="Wiegand S."/>
            <person name="Jogler M."/>
            <person name="Boedeker C."/>
            <person name="Pinto D."/>
            <person name="Vollmers J."/>
            <person name="Rivas-Marin E."/>
            <person name="Kohn T."/>
            <person name="Peeters S.H."/>
            <person name="Heuer A."/>
            <person name="Rast P."/>
            <person name="Oberbeckmann S."/>
            <person name="Bunk B."/>
            <person name="Jeske O."/>
            <person name="Meyerdierks A."/>
            <person name="Storesund J.E."/>
            <person name="Kallscheuer N."/>
            <person name="Luecker S."/>
            <person name="Lage O.M."/>
            <person name="Pohl T."/>
            <person name="Merkel B.J."/>
            <person name="Hornburger P."/>
            <person name="Mueller R.-W."/>
            <person name="Bruemmer F."/>
            <person name="Labrenz M."/>
            <person name="Spormann A.M."/>
            <person name="Op den Camp H."/>
            <person name="Overmann J."/>
            <person name="Amann R."/>
            <person name="Jetten M.S.M."/>
            <person name="Mascher T."/>
            <person name="Medema M.H."/>
            <person name="Devos D.P."/>
            <person name="Kaster A.-K."/>
            <person name="Ovreas L."/>
            <person name="Rohde M."/>
            <person name="Galperin M.Y."/>
            <person name="Jogler C."/>
        </authorList>
    </citation>
    <scope>NUCLEOTIDE SEQUENCE [LARGE SCALE GENOMIC DNA]</scope>
    <source>
        <strain evidence="6 7">Pla85_3_4</strain>
    </source>
</reference>
<proteinExistence type="inferred from homology"/>
<dbReference type="SMART" id="SM01360">
    <property type="entry name" value="A2M"/>
    <property type="match status" value="1"/>
</dbReference>
<dbReference type="InterPro" id="IPR011626">
    <property type="entry name" value="Alpha-macroglobulin_TED"/>
</dbReference>
<dbReference type="PANTHER" id="PTHR11412">
    <property type="entry name" value="MACROGLOBULIN / COMPLEMENT"/>
    <property type="match status" value="1"/>
</dbReference>
<sequence length="1422" mass="152226">MTRRAQLLRLGLGASFLLTGGLLWQAIAAEPEAPSKEPSAPATLRATAPTEQLGGLERYRTTVSTDKPLYRPGEILRVRGVSLDFAGNRPEPGSVTRMIEITGPKGDVVAGGHAQLTDAVLGFQWQIPAEQAGGEYKIVITDPARGNAPAERKFDIRAYRAPRLKSQIKFLRDGYGPGDEVAATLEVERAEGGPPAGAEVTILARVDGAEVYRGRTQVSPQGTATARFSLPADIRRGEGALALVIEDGGVVETASKTIPILLQTVDLNLYPEGGDLVAGLPSRVYFEAFTPAKKPADLAGVVVDSQGATVAEFRSEHEGRGRFELTPKTGETYSLKITEPRGIRTTYALPAIQPTGAVLRTAEDVAQNKVRLQVGSSQSGQFLVTLRKGDLEIATQKVELEAGKMKAVEFDPQHADGVLVAAVWAANDRPLAERLLFRQPQRSVQLKLTADAKTYTPGGKAVVQIETTDAAGQPLSAMVGVTAIDDSVLEMIDRREQAPSLPVMVLLEDDVHDLADAQVYLDPQNETAPLAVDLLLGVQGWRRFALVDLAKFLAEHGDQGRRAIALRRASQQELNKAMVLQRGGAIQDFALPQVEANFGAPPPAPAAPAGIEHAAAEPDEAAALDLAERPVVGDRPVPHGDPAPAKDQEANEPVVVNQLRALRAPAQSASRLAVPRREADDLDQALKQVDAGKKRARLFAEDRPVMRNDFVAVREFAHVVRPGRKAGERTDFAETLFWHAGVKTDEHGKATISFDLNDSVTSFRVAADAFSADGALGAGTLQIESVEPFYLEPKMPLEVTAGDLIRLPVGVVNATDAALGQSQFAADTHLALDIISPQAPFTLAAGERVRQLLEIAVQPHNGPANFTLSATAGPYADKVTRSVTVRPQGFPLADGQGGLLGPGETATFTVNIPADIVPRSLTAKAVVYPTPLASMTQALEALIREPCGCFEQTSSSVYPLVMAQQYFMSHQGVDPAVIERSADILDRGYARLLGFESKSGGFEWFGGDPGHDALTAYGLMEFRDMAEVRQVDADMLARTTKWLLAQRDGKGGFERKTHTLHTWVAEPECSIGYNTWALLSADVDADLSTEVKAVRELAEKSQNSYAVALAANVLTLAGDKDGSNHLLDKLAGYQQADGSLSGATQSVVGSGGEALQIETTSLAALAWLGNPHYVENVERSIQYLAESCKSGRFGSTQSTILALKAIVAYDASRAKPKAPGSLQLVIDGEPIGDAVSFTADTTGAIELPLSAAVLAQLSQAGEHNVQVRMQDGSQMPYSMSVNYNRLTPASAEKCALHLEVKLVDDKVEEGAVTEAQVTIVNRTNETVPTPLAIIGAPGGLEVRHDQLKELVKQGKIAAYEVIGREVVLYWRALEAEERVDLPLSFVAAVPGVYTGPASRAYLYYTDEHKQWVDGLKVEITAK</sequence>
<dbReference type="CDD" id="cd02891">
    <property type="entry name" value="A2M_like"/>
    <property type="match status" value="1"/>
</dbReference>
<keyword evidence="2" id="KW-0732">Signal</keyword>
<dbReference type="InterPro" id="IPR008930">
    <property type="entry name" value="Terpenoid_cyclase/PrenylTrfase"/>
</dbReference>